<dbReference type="Proteomes" id="UP001189624">
    <property type="component" value="Chromosome 1"/>
</dbReference>
<evidence type="ECO:0000313" key="1">
    <source>
        <dbReference type="EMBL" id="CAJ1831601.1"/>
    </source>
</evidence>
<accession>A0AA86V971</accession>
<protein>
    <submittedName>
        <fullName evidence="1">Uncharacterized protein</fullName>
    </submittedName>
</protein>
<organism evidence="1 2">
    <name type="scientific">Sphenostylis stenocarpa</name>
    <dbReference type="NCBI Taxonomy" id="92480"/>
    <lineage>
        <taxon>Eukaryota</taxon>
        <taxon>Viridiplantae</taxon>
        <taxon>Streptophyta</taxon>
        <taxon>Embryophyta</taxon>
        <taxon>Tracheophyta</taxon>
        <taxon>Spermatophyta</taxon>
        <taxon>Magnoliopsida</taxon>
        <taxon>eudicotyledons</taxon>
        <taxon>Gunneridae</taxon>
        <taxon>Pentapetalae</taxon>
        <taxon>rosids</taxon>
        <taxon>fabids</taxon>
        <taxon>Fabales</taxon>
        <taxon>Fabaceae</taxon>
        <taxon>Papilionoideae</taxon>
        <taxon>50 kb inversion clade</taxon>
        <taxon>NPAAA clade</taxon>
        <taxon>indigoferoid/millettioid clade</taxon>
        <taxon>Phaseoleae</taxon>
        <taxon>Sphenostylis</taxon>
    </lineage>
</organism>
<reference evidence="1" key="1">
    <citation type="submission" date="2023-10" db="EMBL/GenBank/DDBJ databases">
        <authorList>
            <person name="Domelevo Entfellner J.-B."/>
        </authorList>
    </citation>
    <scope>NUCLEOTIDE SEQUENCE</scope>
</reference>
<dbReference type="EMBL" id="OY731398">
    <property type="protein sequence ID" value="CAJ1831601.1"/>
    <property type="molecule type" value="Genomic_DNA"/>
</dbReference>
<sequence>MKCGVNLLKLELKIQDHATGMGLENILARKRLEREWEASNMVKMGEVDGVLRELLKTISNFYSNKSNVSAGVVVGDTIPRTMGNGVFLIEEMGYCQKGCSLI</sequence>
<evidence type="ECO:0000313" key="2">
    <source>
        <dbReference type="Proteomes" id="UP001189624"/>
    </source>
</evidence>
<dbReference type="Gramene" id="rna-AYBTSS11_LOCUS1417">
    <property type="protein sequence ID" value="CAJ1831601.1"/>
    <property type="gene ID" value="gene-AYBTSS11_LOCUS1417"/>
</dbReference>
<keyword evidence="2" id="KW-1185">Reference proteome</keyword>
<proteinExistence type="predicted"/>
<name>A0AA86V971_9FABA</name>
<gene>
    <name evidence="1" type="ORF">AYBTSS11_LOCUS1417</name>
</gene>
<dbReference type="AlphaFoldDB" id="A0AA86V971"/>